<accession>A0A4Y2KIF0</accession>
<evidence type="ECO:0000313" key="2">
    <source>
        <dbReference type="EMBL" id="GBN02424.1"/>
    </source>
</evidence>
<feature type="transmembrane region" description="Helical" evidence="1">
    <location>
        <begin position="104"/>
        <end position="120"/>
    </location>
</feature>
<organism evidence="2 3">
    <name type="scientific">Araneus ventricosus</name>
    <name type="common">Orbweaver spider</name>
    <name type="synonym">Epeira ventricosa</name>
    <dbReference type="NCBI Taxonomy" id="182803"/>
    <lineage>
        <taxon>Eukaryota</taxon>
        <taxon>Metazoa</taxon>
        <taxon>Ecdysozoa</taxon>
        <taxon>Arthropoda</taxon>
        <taxon>Chelicerata</taxon>
        <taxon>Arachnida</taxon>
        <taxon>Araneae</taxon>
        <taxon>Araneomorphae</taxon>
        <taxon>Entelegynae</taxon>
        <taxon>Araneoidea</taxon>
        <taxon>Araneidae</taxon>
        <taxon>Araneus</taxon>
    </lineage>
</organism>
<sequence length="121" mass="13826">MFHKGNTGPVRVNAPCPNYMRTTREVISYRNRRPTLELTLHFPSFHATPGDTNAVRLKSVLSPNTWIFSGIRSRICNPPSHEANSDTNPMLSLKWNYMQTENSIFVRIYVYGVIFALVAII</sequence>
<keyword evidence="3" id="KW-1185">Reference proteome</keyword>
<protein>
    <submittedName>
        <fullName evidence="2">Uncharacterized protein</fullName>
    </submittedName>
</protein>
<dbReference type="AlphaFoldDB" id="A0A4Y2KIF0"/>
<keyword evidence="1" id="KW-0472">Membrane</keyword>
<gene>
    <name evidence="2" type="ORF">AVEN_132034_1</name>
</gene>
<name>A0A4Y2KIF0_ARAVE</name>
<proteinExistence type="predicted"/>
<dbReference type="Proteomes" id="UP000499080">
    <property type="component" value="Unassembled WGS sequence"/>
</dbReference>
<keyword evidence="1" id="KW-0812">Transmembrane</keyword>
<keyword evidence="1" id="KW-1133">Transmembrane helix</keyword>
<evidence type="ECO:0000313" key="3">
    <source>
        <dbReference type="Proteomes" id="UP000499080"/>
    </source>
</evidence>
<dbReference type="EMBL" id="BGPR01114915">
    <property type="protein sequence ID" value="GBN02424.1"/>
    <property type="molecule type" value="Genomic_DNA"/>
</dbReference>
<comment type="caution">
    <text evidence="2">The sequence shown here is derived from an EMBL/GenBank/DDBJ whole genome shotgun (WGS) entry which is preliminary data.</text>
</comment>
<reference evidence="2 3" key="1">
    <citation type="journal article" date="2019" name="Sci. Rep.">
        <title>Orb-weaving spider Araneus ventricosus genome elucidates the spidroin gene catalogue.</title>
        <authorList>
            <person name="Kono N."/>
            <person name="Nakamura H."/>
            <person name="Ohtoshi R."/>
            <person name="Moran D.A.P."/>
            <person name="Shinohara A."/>
            <person name="Yoshida Y."/>
            <person name="Fujiwara M."/>
            <person name="Mori M."/>
            <person name="Tomita M."/>
            <person name="Arakawa K."/>
        </authorList>
    </citation>
    <scope>NUCLEOTIDE SEQUENCE [LARGE SCALE GENOMIC DNA]</scope>
</reference>
<evidence type="ECO:0000256" key="1">
    <source>
        <dbReference type="SAM" id="Phobius"/>
    </source>
</evidence>